<gene>
    <name evidence="2" type="ordered locus">Tmz1t_2876</name>
</gene>
<dbReference type="Proteomes" id="UP000002186">
    <property type="component" value="Chromosome"/>
</dbReference>
<dbReference type="Pfam" id="PF16363">
    <property type="entry name" value="GDP_Man_Dehyd"/>
    <property type="match status" value="1"/>
</dbReference>
<dbReference type="InterPro" id="IPR016040">
    <property type="entry name" value="NAD(P)-bd_dom"/>
</dbReference>
<accession>C4KAP9</accession>
<keyword evidence="3" id="KW-1185">Reference proteome</keyword>
<dbReference type="CDD" id="cd05252">
    <property type="entry name" value="CDP_GD_SDR_e"/>
    <property type="match status" value="1"/>
</dbReference>
<dbReference type="PANTHER" id="PTHR43000">
    <property type="entry name" value="DTDP-D-GLUCOSE 4,6-DEHYDRATASE-RELATED"/>
    <property type="match status" value="1"/>
</dbReference>
<dbReference type="SUPFAM" id="SSF51735">
    <property type="entry name" value="NAD(P)-binding Rossmann-fold domains"/>
    <property type="match status" value="1"/>
</dbReference>
<dbReference type="HOGENOM" id="CLU_007383_1_7_4"/>
<dbReference type="OrthoDB" id="9779041at2"/>
<dbReference type="InterPro" id="IPR036291">
    <property type="entry name" value="NAD(P)-bd_dom_sf"/>
</dbReference>
<proteinExistence type="predicted"/>
<organism evidence="2 3">
    <name type="scientific">Thauera aminoaromatica</name>
    <dbReference type="NCBI Taxonomy" id="164330"/>
    <lineage>
        <taxon>Bacteria</taxon>
        <taxon>Pseudomonadati</taxon>
        <taxon>Pseudomonadota</taxon>
        <taxon>Betaproteobacteria</taxon>
        <taxon>Rhodocyclales</taxon>
        <taxon>Zoogloeaceae</taxon>
        <taxon>Thauera</taxon>
    </lineage>
</organism>
<name>C4KAP9_THASP</name>
<feature type="domain" description="NAD(P)-binding" evidence="1">
    <location>
        <begin position="16"/>
        <end position="325"/>
    </location>
</feature>
<dbReference type="NCBIfam" id="TIGR02622">
    <property type="entry name" value="CDP_4_6_dhtase"/>
    <property type="match status" value="1"/>
</dbReference>
<dbReference type="STRING" id="85643.Tmz1t_2876"/>
<reference evidence="3" key="1">
    <citation type="submission" date="2009-05" db="EMBL/GenBank/DDBJ databases">
        <title>Complete sequence of chromosome of Thauera sp. MZ1T.</title>
        <authorList>
            <consortium name="US DOE Joint Genome Institute"/>
            <person name="Lucas S."/>
            <person name="Copeland A."/>
            <person name="Lapidus A."/>
            <person name="Glavina del Rio T."/>
            <person name="Dalin E."/>
            <person name="Tice H."/>
            <person name="Bruce D."/>
            <person name="Goodwin L."/>
            <person name="Pitluck S."/>
            <person name="Sims D."/>
            <person name="Brettin T."/>
            <person name="Detter J.C."/>
            <person name="Han C."/>
            <person name="Larimer F."/>
            <person name="Land M."/>
            <person name="Hauser L."/>
            <person name="Kyrpides N."/>
            <person name="Mikhailova N."/>
            <person name="Sayler G.S."/>
        </authorList>
    </citation>
    <scope>NUCLEOTIDE SEQUENCE [LARGE SCALE GENOMIC DNA]</scope>
    <source>
        <strain evidence="3">MZ1T</strain>
    </source>
</reference>
<protein>
    <submittedName>
        <fullName evidence="2">CDP-glucose 4,6-dehydratase</fullName>
    </submittedName>
</protein>
<dbReference type="AlphaFoldDB" id="C4KAP9"/>
<evidence type="ECO:0000259" key="1">
    <source>
        <dbReference type="Pfam" id="PF16363"/>
    </source>
</evidence>
<sequence length="355" mass="39123">MENLVSPAFWRGRRVFVTGHTGFKGGWLSLWLQSMGADVCGFALPPAAAPALFHVADVERGMHSVLGDVRDYERLRQALAAARPEIVLHLAAQPLVPYSYAEPVETFSTNAMGTVNLLEACRHQPDLKAVVVVSSDKCYENREQLWGYRETDPMGGYDPYSASKGCTELVVASYRRSFLAARGVALASARAGNVIGGGDWTPSRLVPDVLAAFARNEAVVLRNPDAIRPWQHVLEPLAGYLLLAQHLVEHGEAFAEGWNFGPDETDARTVAWIVEMLAAGWGAGADWQPSGEPRIHEAHTLKLDCTKARVRLGWRPRWQAEDAVTRSLAWYQAWRAGADMHRYTLDEISAFTASS</sequence>
<dbReference type="Gene3D" id="3.90.25.10">
    <property type="entry name" value="UDP-galactose 4-epimerase, domain 1"/>
    <property type="match status" value="1"/>
</dbReference>
<dbReference type="eggNOG" id="COG0451">
    <property type="taxonomic scope" value="Bacteria"/>
</dbReference>
<evidence type="ECO:0000313" key="3">
    <source>
        <dbReference type="Proteomes" id="UP000002186"/>
    </source>
</evidence>
<dbReference type="RefSeq" id="WP_012585728.1">
    <property type="nucleotide sequence ID" value="NC_011662.2"/>
</dbReference>
<dbReference type="KEGG" id="tmz:Tmz1t_2876"/>
<dbReference type="EMBL" id="CP001281">
    <property type="protein sequence ID" value="ACR01475.1"/>
    <property type="molecule type" value="Genomic_DNA"/>
</dbReference>
<evidence type="ECO:0000313" key="2">
    <source>
        <dbReference type="EMBL" id="ACR01475.1"/>
    </source>
</evidence>
<dbReference type="Gene3D" id="3.40.50.720">
    <property type="entry name" value="NAD(P)-binding Rossmann-like Domain"/>
    <property type="match status" value="1"/>
</dbReference>
<reference evidence="2 3" key="2">
    <citation type="journal article" date="2012" name="Stand. Genomic Sci.">
        <title>Complete genome sequence of Thauera aminoaromatica strain MZ1T.</title>
        <authorList>
            <person name="Jiang K."/>
            <person name="Sanseverino J."/>
            <person name="Chauhan A."/>
            <person name="Lucas S."/>
            <person name="Copeland A."/>
            <person name="Lapidus A."/>
            <person name="Del Rio T.G."/>
            <person name="Dalin E."/>
            <person name="Tice H."/>
            <person name="Bruce D."/>
            <person name="Goodwin L."/>
            <person name="Pitluck S."/>
            <person name="Sims D."/>
            <person name="Brettin T."/>
            <person name="Detter J.C."/>
            <person name="Han C."/>
            <person name="Chang Y.J."/>
            <person name="Larimer F."/>
            <person name="Land M."/>
            <person name="Hauser L."/>
            <person name="Kyrpides N.C."/>
            <person name="Mikhailova N."/>
            <person name="Moser S."/>
            <person name="Jegier P."/>
            <person name="Close D."/>
            <person name="Debruyn J.M."/>
            <person name="Wang Y."/>
            <person name="Layton A.C."/>
            <person name="Allen M.S."/>
            <person name="Sayler G.S."/>
        </authorList>
    </citation>
    <scope>NUCLEOTIDE SEQUENCE [LARGE SCALE GENOMIC DNA]</scope>
    <source>
        <strain evidence="2 3">MZ1T</strain>
    </source>
</reference>
<dbReference type="InterPro" id="IPR013445">
    <property type="entry name" value="CDP_4_6_deHydtase"/>
</dbReference>